<dbReference type="PANTHER" id="PTHR45947:SF3">
    <property type="entry name" value="SULFOQUINOVOSYL TRANSFERASE SQD2"/>
    <property type="match status" value="1"/>
</dbReference>
<reference evidence="2 3" key="1">
    <citation type="submission" date="2018-03" db="EMBL/GenBank/DDBJ databases">
        <authorList>
            <person name="Keele B.F."/>
        </authorList>
    </citation>
    <scope>NUCLEOTIDE SEQUENCE [LARGE SCALE GENOMIC DNA]</scope>
    <source>
        <strain evidence="2 3">YL28-9</strain>
    </source>
</reference>
<sequence>MKSPINVFYFDSKGFSTLYGIGSYRKVLLPELARSGIINLTHVRFSYRDQGGVDYRQADSTQDYNTLDIIFSLKDFTQYQIEENYIDGFRARICITMILQITGLREGIFHLNSSSDQVIAKYAKAAGYRVIGTQHVPFSIAHTTFHFYQEYLDWSLEKEKRHLAELDGMICLCPQALRDIQAISPTTFSKIIYNGVSTTRINKRANRSEAKATLGCSQDDFIFLFSSRLDRLKGLYELIDAFTAFAINKRNVKLIIAGGGDYDTALKRAQGALGKIIFTGFLDHQKLIRLLEVADVGLLPSHSEQSSFSTLEMLSYGLPMIVTDSSGFEVFENGRDVIKVTGERLPSGDLTSVHIDSLTGALEVVYNDASLRERLGKQGKHLVNTVFSKKLMAESTISFYQTIAT</sequence>
<dbReference type="OrthoDB" id="1046785at2"/>
<comment type="caution">
    <text evidence="2">The sequence shown here is derived from an EMBL/GenBank/DDBJ whole genome shotgun (WGS) entry which is preliminary data.</text>
</comment>
<gene>
    <name evidence="2" type="ORF">C7T94_03890</name>
</gene>
<dbReference type="PANTHER" id="PTHR45947">
    <property type="entry name" value="SULFOQUINOVOSYL TRANSFERASE SQD2"/>
    <property type="match status" value="1"/>
</dbReference>
<evidence type="ECO:0000313" key="2">
    <source>
        <dbReference type="EMBL" id="PST83897.1"/>
    </source>
</evidence>
<organism evidence="2 3">
    <name type="scientific">Pedobacter yulinensis</name>
    <dbReference type="NCBI Taxonomy" id="2126353"/>
    <lineage>
        <taxon>Bacteria</taxon>
        <taxon>Pseudomonadati</taxon>
        <taxon>Bacteroidota</taxon>
        <taxon>Sphingobacteriia</taxon>
        <taxon>Sphingobacteriales</taxon>
        <taxon>Sphingobacteriaceae</taxon>
        <taxon>Pedobacter</taxon>
    </lineage>
</organism>
<dbReference type="RefSeq" id="WP_107213808.1">
    <property type="nucleotide sequence ID" value="NZ_KZ686268.1"/>
</dbReference>
<feature type="domain" description="Glycosyl transferase family 1" evidence="1">
    <location>
        <begin position="208"/>
        <end position="380"/>
    </location>
</feature>
<dbReference type="InterPro" id="IPR050194">
    <property type="entry name" value="Glycosyltransferase_grp1"/>
</dbReference>
<keyword evidence="3" id="KW-1185">Reference proteome</keyword>
<dbReference type="Gene3D" id="3.40.50.2000">
    <property type="entry name" value="Glycogen Phosphorylase B"/>
    <property type="match status" value="2"/>
</dbReference>
<dbReference type="GO" id="GO:0016757">
    <property type="term" value="F:glycosyltransferase activity"/>
    <property type="evidence" value="ECO:0007669"/>
    <property type="project" value="InterPro"/>
</dbReference>
<dbReference type="Pfam" id="PF00534">
    <property type="entry name" value="Glycos_transf_1"/>
    <property type="match status" value="1"/>
</dbReference>
<protein>
    <recommendedName>
        <fullName evidence="1">Glycosyl transferase family 1 domain-containing protein</fullName>
    </recommendedName>
</protein>
<dbReference type="EMBL" id="PYLS01000004">
    <property type="protein sequence ID" value="PST83897.1"/>
    <property type="molecule type" value="Genomic_DNA"/>
</dbReference>
<dbReference type="AlphaFoldDB" id="A0A2T3HNB3"/>
<proteinExistence type="predicted"/>
<dbReference type="SUPFAM" id="SSF53756">
    <property type="entry name" value="UDP-Glycosyltransferase/glycogen phosphorylase"/>
    <property type="match status" value="1"/>
</dbReference>
<name>A0A2T3HNB3_9SPHI</name>
<evidence type="ECO:0000313" key="3">
    <source>
        <dbReference type="Proteomes" id="UP000240912"/>
    </source>
</evidence>
<dbReference type="CDD" id="cd03801">
    <property type="entry name" value="GT4_PimA-like"/>
    <property type="match status" value="1"/>
</dbReference>
<dbReference type="InterPro" id="IPR001296">
    <property type="entry name" value="Glyco_trans_1"/>
</dbReference>
<evidence type="ECO:0000259" key="1">
    <source>
        <dbReference type="Pfam" id="PF00534"/>
    </source>
</evidence>
<accession>A0A2T3HNB3</accession>
<dbReference type="Proteomes" id="UP000240912">
    <property type="component" value="Unassembled WGS sequence"/>
</dbReference>